<name>A0A8K0CJX9_IGNLU</name>
<dbReference type="AlphaFoldDB" id="A0A8K0CJX9"/>
<reference evidence="2" key="1">
    <citation type="submission" date="2019-08" db="EMBL/GenBank/DDBJ databases">
        <title>The genome of the North American firefly Photinus pyralis.</title>
        <authorList>
            <consortium name="Photinus pyralis genome working group"/>
            <person name="Fallon T.R."/>
            <person name="Sander Lower S.E."/>
            <person name="Weng J.-K."/>
        </authorList>
    </citation>
    <scope>NUCLEOTIDE SEQUENCE</scope>
    <source>
        <strain evidence="2">TRF0915ILg1</strain>
        <tissue evidence="2">Whole body</tissue>
    </source>
</reference>
<dbReference type="InterPro" id="IPR036322">
    <property type="entry name" value="WD40_repeat_dom_sf"/>
</dbReference>
<dbReference type="InterPro" id="IPR045139">
    <property type="entry name" value="Aladin"/>
</dbReference>
<dbReference type="OrthoDB" id="411991at2759"/>
<dbReference type="SMART" id="SM00320">
    <property type="entry name" value="WD40"/>
    <property type="match status" value="3"/>
</dbReference>
<dbReference type="SUPFAM" id="SSF50978">
    <property type="entry name" value="WD40 repeat-like"/>
    <property type="match status" value="1"/>
</dbReference>
<dbReference type="PANTHER" id="PTHR14494">
    <property type="entry name" value="ALADIN/ADRACALIN/AAAS"/>
    <property type="match status" value="1"/>
</dbReference>
<comment type="caution">
    <text evidence="2">The sequence shown here is derived from an EMBL/GenBank/DDBJ whole genome shotgun (WGS) entry which is preliminary data.</text>
</comment>
<dbReference type="PANTHER" id="PTHR14494:SF0">
    <property type="entry name" value="ALADIN"/>
    <property type="match status" value="1"/>
</dbReference>
<protein>
    <recommendedName>
        <fullName evidence="1">Aladin seven-bladed propeller domain-containing protein</fullName>
    </recommendedName>
</protein>
<evidence type="ECO:0000259" key="1">
    <source>
        <dbReference type="Pfam" id="PF25460"/>
    </source>
</evidence>
<sequence length="429" mass="48051">MKALNIFQAPNDGEITLCEVDGRVHSMNYEYANISAFTTTTENHPKIHITRDLLHTYSLADEKRTIFLPVDEPLLKRLLQIYYEQGFLEVLQTISENGPLLARKGASLAINVIQGVNALKRKLSSNDYDDTLMQIADISLTKNWLQSPIRCIAWHYYSTKIAVAALDDSVRIYSSDSYHVPLLKCKQQKNITCLAWRPLSHSDIAVGCENGIFIWNIDPNSLVTRPSINNAIILYRINHKPVVSLAWSLRGDLLASAAACDSTILVWNVELDETSALKRPGSSGNVLLKWSPTGNKLFSATIGLIFRMWECQHWQAERWSLLSGRIQAACWSPCGTVLLFATTEEPLIYALSFVQTDLIFAANSKNLPNQAIPVYDLTKVDIDGLIVGGIVQNMEWDPKGDHIAVIFQDTSYVAIFKVAVHPVLQLNPR</sequence>
<dbReference type="Proteomes" id="UP000801492">
    <property type="component" value="Unassembled WGS sequence"/>
</dbReference>
<evidence type="ECO:0000313" key="3">
    <source>
        <dbReference type="Proteomes" id="UP000801492"/>
    </source>
</evidence>
<dbReference type="GO" id="GO:0005643">
    <property type="term" value="C:nuclear pore"/>
    <property type="evidence" value="ECO:0007669"/>
    <property type="project" value="TreeGrafter"/>
</dbReference>
<evidence type="ECO:0000313" key="2">
    <source>
        <dbReference type="EMBL" id="KAF2886451.1"/>
    </source>
</evidence>
<keyword evidence="3" id="KW-1185">Reference proteome</keyword>
<proteinExistence type="predicted"/>
<accession>A0A8K0CJX9</accession>
<dbReference type="EMBL" id="VTPC01087628">
    <property type="protein sequence ID" value="KAF2886451.1"/>
    <property type="molecule type" value="Genomic_DNA"/>
</dbReference>
<dbReference type="InterPro" id="IPR015943">
    <property type="entry name" value="WD40/YVTN_repeat-like_dom_sf"/>
</dbReference>
<dbReference type="Pfam" id="PF25460">
    <property type="entry name" value="Beta-prop_Aladin"/>
    <property type="match status" value="1"/>
</dbReference>
<organism evidence="2 3">
    <name type="scientific">Ignelater luminosus</name>
    <name type="common">Cucubano</name>
    <name type="synonym">Pyrophorus luminosus</name>
    <dbReference type="NCBI Taxonomy" id="2038154"/>
    <lineage>
        <taxon>Eukaryota</taxon>
        <taxon>Metazoa</taxon>
        <taxon>Ecdysozoa</taxon>
        <taxon>Arthropoda</taxon>
        <taxon>Hexapoda</taxon>
        <taxon>Insecta</taxon>
        <taxon>Pterygota</taxon>
        <taxon>Neoptera</taxon>
        <taxon>Endopterygota</taxon>
        <taxon>Coleoptera</taxon>
        <taxon>Polyphaga</taxon>
        <taxon>Elateriformia</taxon>
        <taxon>Elateroidea</taxon>
        <taxon>Elateridae</taxon>
        <taxon>Agrypninae</taxon>
        <taxon>Pyrophorini</taxon>
        <taxon>Ignelater</taxon>
    </lineage>
</organism>
<dbReference type="Gene3D" id="2.130.10.10">
    <property type="entry name" value="YVTN repeat-like/Quinoprotein amine dehydrogenase"/>
    <property type="match status" value="1"/>
</dbReference>
<gene>
    <name evidence="2" type="ORF">ILUMI_19722</name>
</gene>
<dbReference type="InterPro" id="IPR001680">
    <property type="entry name" value="WD40_rpt"/>
</dbReference>
<dbReference type="InterPro" id="IPR057403">
    <property type="entry name" value="Beta-prop_Aladin"/>
</dbReference>
<feature type="domain" description="Aladin seven-bladed propeller" evidence="1">
    <location>
        <begin position="134"/>
        <end position="428"/>
    </location>
</feature>
<dbReference type="GO" id="GO:0006913">
    <property type="term" value="P:nucleocytoplasmic transport"/>
    <property type="evidence" value="ECO:0007669"/>
    <property type="project" value="TreeGrafter"/>
</dbReference>